<proteinExistence type="predicted"/>
<dbReference type="SMART" id="SM00849">
    <property type="entry name" value="Lactamase_B"/>
    <property type="match status" value="1"/>
</dbReference>
<evidence type="ECO:0000313" key="3">
    <source>
        <dbReference type="Proteomes" id="UP000777784"/>
    </source>
</evidence>
<dbReference type="InterPro" id="IPR052533">
    <property type="entry name" value="WalJ/YycJ-like"/>
</dbReference>
<comment type="caution">
    <text evidence="2">The sequence shown here is derived from an EMBL/GenBank/DDBJ whole genome shotgun (WGS) entry which is preliminary data.</text>
</comment>
<gene>
    <name evidence="2" type="ORF">KJ970_07395</name>
</gene>
<dbReference type="Proteomes" id="UP000777784">
    <property type="component" value="Unassembled WGS sequence"/>
</dbReference>
<evidence type="ECO:0000313" key="2">
    <source>
        <dbReference type="EMBL" id="MBU2690738.1"/>
    </source>
</evidence>
<dbReference type="Gene3D" id="3.60.15.10">
    <property type="entry name" value="Ribonuclease Z/Hydroxyacylglutathione hydrolase-like"/>
    <property type="match status" value="1"/>
</dbReference>
<dbReference type="PANTHER" id="PTHR47619">
    <property type="entry name" value="METALLO-HYDROLASE YYCJ-RELATED"/>
    <property type="match status" value="1"/>
</dbReference>
<dbReference type="PANTHER" id="PTHR47619:SF1">
    <property type="entry name" value="EXODEOXYRIBONUCLEASE WALJ"/>
    <property type="match status" value="1"/>
</dbReference>
<reference evidence="2" key="1">
    <citation type="submission" date="2021-05" db="EMBL/GenBank/DDBJ databases">
        <title>Energy efficiency and biological interactions define the core microbiome of deep oligotrophic groundwater.</title>
        <authorList>
            <person name="Mehrshad M."/>
            <person name="Lopez-Fernandez M."/>
            <person name="Bell E."/>
            <person name="Bernier-Latmani R."/>
            <person name="Bertilsson S."/>
            <person name="Dopson M."/>
        </authorList>
    </citation>
    <scope>NUCLEOTIDE SEQUENCE</scope>
    <source>
        <strain evidence="2">Modern_marine.mb.64</strain>
    </source>
</reference>
<dbReference type="EMBL" id="JAHJDP010000035">
    <property type="protein sequence ID" value="MBU2690738.1"/>
    <property type="molecule type" value="Genomic_DNA"/>
</dbReference>
<dbReference type="SUPFAM" id="SSF56281">
    <property type="entry name" value="Metallo-hydrolase/oxidoreductase"/>
    <property type="match status" value="1"/>
</dbReference>
<feature type="domain" description="Metallo-beta-lactamase" evidence="1">
    <location>
        <begin position="23"/>
        <end position="247"/>
    </location>
</feature>
<name>A0A948RTI7_UNCEI</name>
<protein>
    <submittedName>
        <fullName evidence="2">MBL fold metallo-hydrolase</fullName>
    </submittedName>
</protein>
<dbReference type="AlphaFoldDB" id="A0A948RTI7"/>
<dbReference type="InterPro" id="IPR001279">
    <property type="entry name" value="Metallo-B-lactamas"/>
</dbReference>
<accession>A0A948RTI7</accession>
<dbReference type="Pfam" id="PF12706">
    <property type="entry name" value="Lactamase_B_2"/>
    <property type="match status" value="1"/>
</dbReference>
<evidence type="ECO:0000259" key="1">
    <source>
        <dbReference type="SMART" id="SM00849"/>
    </source>
</evidence>
<sequence>MHPSNPELQVSTARVKILASGSKGNATLIDTGDHRLLLDAGISARALNGHLAEAGLSSEEIDAILITHEHTDHIRGLRQFRKLSRATVYTAARSFAKRVSTWDDFALSTTVHSGTVHSGAVHSKVVHLTPGGCTRHGSIDIFPIPLPHDAAETVGYSLQFNGRRIVSLTDLGHLPGGLEEIISGCDLLILESNYDSTMLHNGPYPTWLKHRVDGPNGHLSNEQMTDVIRRVYNHSPENIPRHVVLAHLSENNNTPESALYAAERCLSDLGLTGKVTLHIGHQNRALDWIHLP</sequence>
<organism evidence="2 3">
    <name type="scientific">Eiseniibacteriota bacterium</name>
    <dbReference type="NCBI Taxonomy" id="2212470"/>
    <lineage>
        <taxon>Bacteria</taxon>
        <taxon>Candidatus Eiseniibacteriota</taxon>
    </lineage>
</organism>
<dbReference type="InterPro" id="IPR036866">
    <property type="entry name" value="RibonucZ/Hydroxyglut_hydro"/>
</dbReference>